<reference evidence="2 3" key="1">
    <citation type="journal article" date="2019" name="Commun. Biol.">
        <title>The bagworm genome reveals a unique fibroin gene that provides high tensile strength.</title>
        <authorList>
            <person name="Kono N."/>
            <person name="Nakamura H."/>
            <person name="Ohtoshi R."/>
            <person name="Tomita M."/>
            <person name="Numata K."/>
            <person name="Arakawa K."/>
        </authorList>
    </citation>
    <scope>NUCLEOTIDE SEQUENCE [LARGE SCALE GENOMIC DNA]</scope>
</reference>
<feature type="region of interest" description="Disordered" evidence="1">
    <location>
        <begin position="1"/>
        <end position="24"/>
    </location>
</feature>
<dbReference type="EMBL" id="BGZK01000872">
    <property type="protein sequence ID" value="GBP63558.1"/>
    <property type="molecule type" value="Genomic_DNA"/>
</dbReference>
<protein>
    <submittedName>
        <fullName evidence="2">Uncharacterized protein</fullName>
    </submittedName>
</protein>
<proteinExistence type="predicted"/>
<evidence type="ECO:0000256" key="1">
    <source>
        <dbReference type="SAM" id="MobiDB-lite"/>
    </source>
</evidence>
<keyword evidence="3" id="KW-1185">Reference proteome</keyword>
<organism evidence="2 3">
    <name type="scientific">Eumeta variegata</name>
    <name type="common">Bagworm moth</name>
    <name type="synonym">Eumeta japonica</name>
    <dbReference type="NCBI Taxonomy" id="151549"/>
    <lineage>
        <taxon>Eukaryota</taxon>
        <taxon>Metazoa</taxon>
        <taxon>Ecdysozoa</taxon>
        <taxon>Arthropoda</taxon>
        <taxon>Hexapoda</taxon>
        <taxon>Insecta</taxon>
        <taxon>Pterygota</taxon>
        <taxon>Neoptera</taxon>
        <taxon>Endopterygota</taxon>
        <taxon>Lepidoptera</taxon>
        <taxon>Glossata</taxon>
        <taxon>Ditrysia</taxon>
        <taxon>Tineoidea</taxon>
        <taxon>Psychidae</taxon>
        <taxon>Oiketicinae</taxon>
        <taxon>Eumeta</taxon>
    </lineage>
</organism>
<evidence type="ECO:0000313" key="2">
    <source>
        <dbReference type="EMBL" id="GBP63558.1"/>
    </source>
</evidence>
<accession>A0A4C1XJF4</accession>
<sequence>MEPQSRSGAKSESNINSTSEKKKFTSMLMQLRPLTIKGQSPTRKCGATSVGAASNAMADQCLKATSSNVFEDIEFDRDDG</sequence>
<comment type="caution">
    <text evidence="2">The sequence shown here is derived from an EMBL/GenBank/DDBJ whole genome shotgun (WGS) entry which is preliminary data.</text>
</comment>
<name>A0A4C1XJF4_EUMVA</name>
<dbReference type="AlphaFoldDB" id="A0A4C1XJF4"/>
<feature type="compositionally biased region" description="Polar residues" evidence="1">
    <location>
        <begin position="1"/>
        <end position="18"/>
    </location>
</feature>
<evidence type="ECO:0000313" key="3">
    <source>
        <dbReference type="Proteomes" id="UP000299102"/>
    </source>
</evidence>
<dbReference type="Proteomes" id="UP000299102">
    <property type="component" value="Unassembled WGS sequence"/>
</dbReference>
<gene>
    <name evidence="2" type="ORF">EVAR_61298_1</name>
</gene>